<gene>
    <name evidence="1" type="ORF">PYCCODRAFT_1468227</name>
</gene>
<protein>
    <submittedName>
        <fullName evidence="1">Uncharacterized protein</fullName>
    </submittedName>
</protein>
<dbReference type="EMBL" id="KZ084108">
    <property type="protein sequence ID" value="OSD01953.1"/>
    <property type="molecule type" value="Genomic_DNA"/>
</dbReference>
<keyword evidence="2" id="KW-1185">Reference proteome</keyword>
<dbReference type="Proteomes" id="UP000193067">
    <property type="component" value="Unassembled WGS sequence"/>
</dbReference>
<dbReference type="Gene3D" id="3.40.50.720">
    <property type="entry name" value="NAD(P)-binding Rossmann-like Domain"/>
    <property type="match status" value="1"/>
</dbReference>
<accession>A0A1Y2IMN5</accession>
<sequence>MGMLTSKSFNPTTDIPDLNGKVAIVTGGKQAAIDFMKKEERLDILISDTLNRMDDSTARIQDVVMVKLVHLFEPTCSLEVCCPPFLRTAQEPGSDVRIVSGNKLCLQNVRFSSMEDLNRDFANSALPQFMLYSASSAKLMQLMFIEELQCRMDERNLSIICIATCLVAVNTDAQGVQAYAHSVGPILSHLYALITNLTFATPAKGAYSTVFAAASPVPRENADEYKGAFLKNPGVKTTVSPVAEITANLRELWVTTERILKEVGVVVQDPGRRVRSWGEFPRRLAFTYAVCSAFI</sequence>
<evidence type="ECO:0000313" key="2">
    <source>
        <dbReference type="Proteomes" id="UP000193067"/>
    </source>
</evidence>
<dbReference type="OrthoDB" id="191139at2759"/>
<evidence type="ECO:0000313" key="1">
    <source>
        <dbReference type="EMBL" id="OSD01953.1"/>
    </source>
</evidence>
<name>A0A1Y2IMN5_TRAC3</name>
<dbReference type="AlphaFoldDB" id="A0A1Y2IMN5"/>
<reference evidence="1 2" key="1">
    <citation type="journal article" date="2015" name="Biotechnol. Biofuels">
        <title>Enhanced degradation of softwood versus hardwood by the white-rot fungus Pycnoporus coccineus.</title>
        <authorList>
            <person name="Couturier M."/>
            <person name="Navarro D."/>
            <person name="Chevret D."/>
            <person name="Henrissat B."/>
            <person name="Piumi F."/>
            <person name="Ruiz-Duenas F.J."/>
            <person name="Martinez A.T."/>
            <person name="Grigoriev I.V."/>
            <person name="Riley R."/>
            <person name="Lipzen A."/>
            <person name="Berrin J.G."/>
            <person name="Master E.R."/>
            <person name="Rosso M.N."/>
        </authorList>
    </citation>
    <scope>NUCLEOTIDE SEQUENCE [LARGE SCALE GENOMIC DNA]</scope>
    <source>
        <strain evidence="1 2">BRFM310</strain>
    </source>
</reference>
<proteinExistence type="predicted"/>
<organism evidence="1 2">
    <name type="scientific">Trametes coccinea (strain BRFM310)</name>
    <name type="common">Pycnoporus coccineus</name>
    <dbReference type="NCBI Taxonomy" id="1353009"/>
    <lineage>
        <taxon>Eukaryota</taxon>
        <taxon>Fungi</taxon>
        <taxon>Dikarya</taxon>
        <taxon>Basidiomycota</taxon>
        <taxon>Agaricomycotina</taxon>
        <taxon>Agaricomycetes</taxon>
        <taxon>Polyporales</taxon>
        <taxon>Polyporaceae</taxon>
        <taxon>Trametes</taxon>
    </lineage>
</organism>
<dbReference type="STRING" id="1353009.A0A1Y2IMN5"/>